<accession>A0A3P6RQK5</accession>
<dbReference type="EMBL" id="UYRV01019211">
    <property type="protein sequence ID" value="VDK65742.1"/>
    <property type="molecule type" value="Genomic_DNA"/>
</dbReference>
<dbReference type="AlphaFoldDB" id="A0A3P6RQK5"/>
<feature type="non-terminal residue" evidence="1">
    <location>
        <position position="1"/>
    </location>
</feature>
<reference evidence="1 2" key="1">
    <citation type="submission" date="2018-11" db="EMBL/GenBank/DDBJ databases">
        <authorList>
            <consortium name="Pathogen Informatics"/>
        </authorList>
    </citation>
    <scope>NUCLEOTIDE SEQUENCE [LARGE SCALE GENOMIC DNA]</scope>
</reference>
<dbReference type="SUPFAM" id="SSF56300">
    <property type="entry name" value="Metallo-dependent phosphatases"/>
    <property type="match status" value="1"/>
</dbReference>
<dbReference type="PANTHER" id="PTHR11668">
    <property type="entry name" value="SERINE/THREONINE PROTEIN PHOSPHATASE"/>
    <property type="match status" value="1"/>
</dbReference>
<dbReference type="GO" id="GO:0004722">
    <property type="term" value="F:protein serine/threonine phosphatase activity"/>
    <property type="evidence" value="ECO:0007669"/>
    <property type="project" value="TreeGrafter"/>
</dbReference>
<dbReference type="PRINTS" id="PR00114">
    <property type="entry name" value="STPHPHTASE"/>
</dbReference>
<name>A0A3P6RQK5_CYLGO</name>
<proteinExistence type="predicted"/>
<dbReference type="InterPro" id="IPR050341">
    <property type="entry name" value="PP1_catalytic_subunit"/>
</dbReference>
<sequence length="111" mass="12432">GWQSNTRGVSYVFGADVVNDTLPLLDIDLIARAHQACWNFCAFQVVQDGYEFFANKRLVTIFSAPHYCGQFDNAAAMMNVDEGLVCSFQVETYKKIMRPTIKANKVVARSS</sequence>
<dbReference type="PANTHER" id="PTHR11668:SF492">
    <property type="entry name" value="SERINE_THREONINE-PROTEIN PHOSPHATASE PP1-DELTA-RELATED"/>
    <property type="match status" value="1"/>
</dbReference>
<evidence type="ECO:0008006" key="3">
    <source>
        <dbReference type="Google" id="ProtNLM"/>
    </source>
</evidence>
<evidence type="ECO:0000313" key="2">
    <source>
        <dbReference type="Proteomes" id="UP000271889"/>
    </source>
</evidence>
<evidence type="ECO:0000313" key="1">
    <source>
        <dbReference type="EMBL" id="VDK65742.1"/>
    </source>
</evidence>
<dbReference type="InterPro" id="IPR029052">
    <property type="entry name" value="Metallo-depent_PP-like"/>
</dbReference>
<organism evidence="1 2">
    <name type="scientific">Cylicostephanus goldi</name>
    <name type="common">Nematode worm</name>
    <dbReference type="NCBI Taxonomy" id="71465"/>
    <lineage>
        <taxon>Eukaryota</taxon>
        <taxon>Metazoa</taxon>
        <taxon>Ecdysozoa</taxon>
        <taxon>Nematoda</taxon>
        <taxon>Chromadorea</taxon>
        <taxon>Rhabditida</taxon>
        <taxon>Rhabditina</taxon>
        <taxon>Rhabditomorpha</taxon>
        <taxon>Strongyloidea</taxon>
        <taxon>Strongylidae</taxon>
        <taxon>Cylicostephanus</taxon>
    </lineage>
</organism>
<dbReference type="GO" id="GO:0005634">
    <property type="term" value="C:nucleus"/>
    <property type="evidence" value="ECO:0007669"/>
    <property type="project" value="TreeGrafter"/>
</dbReference>
<dbReference type="GO" id="GO:0005737">
    <property type="term" value="C:cytoplasm"/>
    <property type="evidence" value="ECO:0007669"/>
    <property type="project" value="TreeGrafter"/>
</dbReference>
<gene>
    <name evidence="1" type="ORF">CGOC_LOCUS6073</name>
</gene>
<keyword evidence="2" id="KW-1185">Reference proteome</keyword>
<dbReference type="Gene3D" id="3.60.21.10">
    <property type="match status" value="1"/>
</dbReference>
<dbReference type="InterPro" id="IPR006186">
    <property type="entry name" value="Ser/Thr-sp_prot-phosphatase"/>
</dbReference>
<dbReference type="OrthoDB" id="1930084at2759"/>
<protein>
    <recommendedName>
        <fullName evidence="3">Serine/threonine specific protein phosphatases domain-containing protein</fullName>
    </recommendedName>
</protein>
<dbReference type="Proteomes" id="UP000271889">
    <property type="component" value="Unassembled WGS sequence"/>
</dbReference>